<feature type="compositionally biased region" description="Polar residues" evidence="1">
    <location>
        <begin position="251"/>
        <end position="262"/>
    </location>
</feature>
<feature type="compositionally biased region" description="Basic and acidic residues" evidence="1">
    <location>
        <begin position="442"/>
        <end position="454"/>
    </location>
</feature>
<feature type="compositionally biased region" description="Low complexity" evidence="1">
    <location>
        <begin position="378"/>
        <end position="388"/>
    </location>
</feature>
<feature type="compositionally biased region" description="Polar residues" evidence="1">
    <location>
        <begin position="186"/>
        <end position="211"/>
    </location>
</feature>
<feature type="compositionally biased region" description="Low complexity" evidence="1">
    <location>
        <begin position="165"/>
        <end position="185"/>
    </location>
</feature>
<dbReference type="AlphaFoldDB" id="A0A0F7SJD5"/>
<dbReference type="GO" id="GO:0003677">
    <property type="term" value="F:DNA binding"/>
    <property type="evidence" value="ECO:0007669"/>
    <property type="project" value="TreeGrafter"/>
</dbReference>
<evidence type="ECO:0000313" key="2">
    <source>
        <dbReference type="EMBL" id="CDZ97444.1"/>
    </source>
</evidence>
<feature type="compositionally biased region" description="Low complexity" evidence="1">
    <location>
        <begin position="412"/>
        <end position="427"/>
    </location>
</feature>
<dbReference type="Pfam" id="PF09729">
    <property type="entry name" value="Gti1_Pac2"/>
    <property type="match status" value="1"/>
</dbReference>
<dbReference type="EMBL" id="LN483167">
    <property type="protein sequence ID" value="CDZ97444.1"/>
    <property type="molecule type" value="Genomic_DNA"/>
</dbReference>
<name>A0A0F7SJD5_PHARH</name>
<feature type="region of interest" description="Disordered" evidence="1">
    <location>
        <begin position="371"/>
        <end position="454"/>
    </location>
</feature>
<feature type="compositionally biased region" description="Low complexity" evidence="1">
    <location>
        <begin position="274"/>
        <end position="289"/>
    </location>
</feature>
<sequence length="466" mass="51129">MADQPVSLPTATSVLLETSDDALILLESVRQGLLPRTVRRLSKADRERYIRDGAVFIWEEKETQMQRWTDGKKWSCSKVAGDFLVYEELYTFTEGSSSQAPRKIDNGLIKQTFSVNLQLPDQSPKKFHVISYHCPKSIAKLTVPSFDPAYVGLNLSCWKHPSASSHSSAMPVVPSEPSTTSIPTSMNIPSSSKQSPFLTSGSPSPNGTHGSFPQPRPESDGVSKWTNLPPRTGPTFPSDELLTRPYPPRQPRSTTFTHQPPKSGSKHRRDRSRSWTASERSSPSSSSRSYPLEAMSSDPARFVHSRPSSLPLPVDWPPVQPTSGFLPIPLQSQMSSSSTSVMSPYYTPQSYAQYPTHSPNLLPPRQPGFLQSAHRPASMPSSMPSISSYETDSFNSRCSTDSSLFAGSDGRTLPLPSASKSLPSTSTGDSDGHPNQLQGNRLAEKGWKPGLDQESKRMLSMLGFSI</sequence>
<protein>
    <submittedName>
        <fullName evidence="2">Gluconate transport-inducing protein</fullName>
    </submittedName>
</protein>
<organism evidence="2">
    <name type="scientific">Phaffia rhodozyma</name>
    <name type="common">Yeast</name>
    <name type="synonym">Xanthophyllomyces dendrorhous</name>
    <dbReference type="NCBI Taxonomy" id="264483"/>
    <lineage>
        <taxon>Eukaryota</taxon>
        <taxon>Fungi</taxon>
        <taxon>Dikarya</taxon>
        <taxon>Basidiomycota</taxon>
        <taxon>Agaricomycotina</taxon>
        <taxon>Tremellomycetes</taxon>
        <taxon>Cystofilobasidiales</taxon>
        <taxon>Mrakiaceae</taxon>
        <taxon>Phaffia</taxon>
    </lineage>
</organism>
<evidence type="ECO:0000256" key="1">
    <source>
        <dbReference type="SAM" id="MobiDB-lite"/>
    </source>
</evidence>
<proteinExistence type="predicted"/>
<dbReference type="PANTHER" id="PTHR28027">
    <property type="entry name" value="TRANSCRIPTIONAL REGULATOR MIT1"/>
    <property type="match status" value="1"/>
</dbReference>
<dbReference type="PANTHER" id="PTHR28027:SF1">
    <property type="entry name" value="CAMP INDEPENDENT REGULATORY PROTEIN (AFU_ORTHOLOGUE AFUA_3G09640)"/>
    <property type="match status" value="1"/>
</dbReference>
<reference evidence="2" key="1">
    <citation type="submission" date="2014-08" db="EMBL/GenBank/DDBJ databases">
        <authorList>
            <person name="Sharma Rahul"/>
            <person name="Thines Marco"/>
        </authorList>
    </citation>
    <scope>NUCLEOTIDE SEQUENCE</scope>
</reference>
<feature type="region of interest" description="Disordered" evidence="1">
    <location>
        <begin position="165"/>
        <end position="315"/>
    </location>
</feature>
<feature type="compositionally biased region" description="Polar residues" evidence="1">
    <location>
        <begin position="389"/>
        <end position="405"/>
    </location>
</feature>
<accession>A0A0F7SJD5</accession>
<dbReference type="InterPro" id="IPR018608">
    <property type="entry name" value="Gti1/Pac2"/>
</dbReference>